<dbReference type="PANTHER" id="PTHR46797:SF1">
    <property type="entry name" value="METHYLPHOSPHONATE SYNTHASE"/>
    <property type="match status" value="1"/>
</dbReference>
<dbReference type="PROSITE" id="PS50943">
    <property type="entry name" value="HTH_CROC1"/>
    <property type="match status" value="1"/>
</dbReference>
<comment type="caution">
    <text evidence="3">The sequence shown here is derived from an EMBL/GenBank/DDBJ whole genome shotgun (WGS) entry which is preliminary data.</text>
</comment>
<dbReference type="GO" id="GO:0005829">
    <property type="term" value="C:cytosol"/>
    <property type="evidence" value="ECO:0007669"/>
    <property type="project" value="TreeGrafter"/>
</dbReference>
<dbReference type="SMART" id="SM00530">
    <property type="entry name" value="HTH_XRE"/>
    <property type="match status" value="1"/>
</dbReference>
<organism evidence="3 4">
    <name type="scientific">Actinoplanes siamensis</name>
    <dbReference type="NCBI Taxonomy" id="1223317"/>
    <lineage>
        <taxon>Bacteria</taxon>
        <taxon>Bacillati</taxon>
        <taxon>Actinomycetota</taxon>
        <taxon>Actinomycetes</taxon>
        <taxon>Micromonosporales</taxon>
        <taxon>Micromonosporaceae</taxon>
        <taxon>Actinoplanes</taxon>
    </lineage>
</organism>
<protein>
    <recommendedName>
        <fullName evidence="2">HTH cro/C1-type domain-containing protein</fullName>
    </recommendedName>
</protein>
<keyword evidence="1" id="KW-0238">DNA-binding</keyword>
<dbReference type="InterPro" id="IPR001387">
    <property type="entry name" value="Cro/C1-type_HTH"/>
</dbReference>
<feature type="domain" description="HTH cro/C1-type" evidence="2">
    <location>
        <begin position="10"/>
        <end position="66"/>
    </location>
</feature>
<dbReference type="Proteomes" id="UP000629619">
    <property type="component" value="Unassembled WGS sequence"/>
</dbReference>
<dbReference type="EMBL" id="BOMW01000066">
    <property type="protein sequence ID" value="GIF08635.1"/>
    <property type="molecule type" value="Genomic_DNA"/>
</dbReference>
<name>A0A919TP77_9ACTN</name>
<evidence type="ECO:0000256" key="1">
    <source>
        <dbReference type="ARBA" id="ARBA00023125"/>
    </source>
</evidence>
<dbReference type="RefSeq" id="WP_203683985.1">
    <property type="nucleotide sequence ID" value="NZ_BOMW01000066.1"/>
</dbReference>
<dbReference type="CDD" id="cd00093">
    <property type="entry name" value="HTH_XRE"/>
    <property type="match status" value="1"/>
</dbReference>
<dbReference type="AlphaFoldDB" id="A0A919TP77"/>
<keyword evidence="4" id="KW-1185">Reference proteome</keyword>
<evidence type="ECO:0000313" key="4">
    <source>
        <dbReference type="Proteomes" id="UP000629619"/>
    </source>
</evidence>
<dbReference type="Gene3D" id="1.10.260.40">
    <property type="entry name" value="lambda repressor-like DNA-binding domains"/>
    <property type="match status" value="1"/>
</dbReference>
<dbReference type="GO" id="GO:0003700">
    <property type="term" value="F:DNA-binding transcription factor activity"/>
    <property type="evidence" value="ECO:0007669"/>
    <property type="project" value="TreeGrafter"/>
</dbReference>
<reference evidence="3" key="1">
    <citation type="submission" date="2021-01" db="EMBL/GenBank/DDBJ databases">
        <title>Whole genome shotgun sequence of Actinoplanes siamensis NBRC 109076.</title>
        <authorList>
            <person name="Komaki H."/>
            <person name="Tamura T."/>
        </authorList>
    </citation>
    <scope>NUCLEOTIDE SEQUENCE</scope>
    <source>
        <strain evidence="3">NBRC 109076</strain>
    </source>
</reference>
<accession>A0A919TP77</accession>
<dbReference type="InterPro" id="IPR010982">
    <property type="entry name" value="Lambda_DNA-bd_dom_sf"/>
</dbReference>
<proteinExistence type="predicted"/>
<dbReference type="PANTHER" id="PTHR46797">
    <property type="entry name" value="HTH-TYPE TRANSCRIPTIONAL REGULATOR"/>
    <property type="match status" value="1"/>
</dbReference>
<dbReference type="GO" id="GO:0003677">
    <property type="term" value="F:DNA binding"/>
    <property type="evidence" value="ECO:0007669"/>
    <property type="project" value="UniProtKB-KW"/>
</dbReference>
<dbReference type="SUPFAM" id="SSF47413">
    <property type="entry name" value="lambda repressor-like DNA-binding domains"/>
    <property type="match status" value="1"/>
</dbReference>
<evidence type="ECO:0000313" key="3">
    <source>
        <dbReference type="EMBL" id="GIF08635.1"/>
    </source>
</evidence>
<sequence>MAQPTIGENIARFRRARPMTQEDLAEAAGVSVETIRKLEQGKSGGNPRMSTLNRLARALGVPATRLLGDASRETAAAVSDIDQLGLIQLRQALQPPRGLRGVLINGPEVDAPSLVEVSNAIRALDVAYHRDDYATTLSGLPLLITEARSAVSEASTDDRAQALELMAQTYQLAGTTLIQLHAFDLAHQALNDALDAAGRAGNDVIGGSVITTMCWLMLRQARFDEVEQLAVVTADAINPSFARPNPAQLAVWGWLLLRAGAAAVRNNRDDDADGMLNAAAAAAVRIGDRVPTALLSPGPATIGAFCPTTVAWKRVESELIAGHPDRALELARTAPVSERPTSNNRNRHQLDVAAAHLQVGQPDDAQGVLLTLKETAPAWLRHQRLATDLVSSIIAEKKRALGTELAALAELVGTER</sequence>
<dbReference type="InterPro" id="IPR050807">
    <property type="entry name" value="TransReg_Diox_bact_type"/>
</dbReference>
<dbReference type="Pfam" id="PF01381">
    <property type="entry name" value="HTH_3"/>
    <property type="match status" value="1"/>
</dbReference>
<evidence type="ECO:0000259" key="2">
    <source>
        <dbReference type="PROSITE" id="PS50943"/>
    </source>
</evidence>
<gene>
    <name evidence="3" type="ORF">Asi03nite_61730</name>
</gene>